<protein>
    <submittedName>
        <fullName evidence="1">Uncharacterized protein</fullName>
    </submittedName>
</protein>
<reference evidence="1 2" key="1">
    <citation type="submission" date="2018-04" db="EMBL/GenBank/DDBJ databases">
        <authorList>
            <person name="Go L.Y."/>
            <person name="Mitchell J.A."/>
        </authorList>
    </citation>
    <scope>NUCLEOTIDE SEQUENCE [LARGE SCALE GENOMIC DNA]</scope>
    <source>
        <strain evidence="1">ULC066bin1</strain>
    </source>
</reference>
<dbReference type="AlphaFoldDB" id="A0A2W4WRP3"/>
<dbReference type="EMBL" id="QBML01000002">
    <property type="protein sequence ID" value="PZO44509.1"/>
    <property type="molecule type" value="Genomic_DNA"/>
</dbReference>
<gene>
    <name evidence="1" type="ORF">DCF19_01810</name>
</gene>
<reference evidence="1 2" key="2">
    <citation type="submission" date="2018-06" db="EMBL/GenBank/DDBJ databases">
        <title>Metagenomic assembly of (sub)arctic Cyanobacteria and their associated microbiome from non-axenic cultures.</title>
        <authorList>
            <person name="Baurain D."/>
        </authorList>
    </citation>
    <scope>NUCLEOTIDE SEQUENCE [LARGE SCALE GENOMIC DNA]</scope>
    <source>
        <strain evidence="1">ULC066bin1</strain>
    </source>
</reference>
<proteinExistence type="predicted"/>
<name>A0A2W4WRP3_9CYAN</name>
<sequence length="135" mass="14850">MEPVSAIAAAKIAEIAFQEFAKSSAGELAKKSVGGAIDLVKNLRDKIKAKFQGNERVEKALAEVEQGSPTALEKVTKYLDIELDEDEVFATEVRQIAKQIINIQNQNNSSREYNNYGRDQINIENIQGNPRIGGS</sequence>
<dbReference type="Proteomes" id="UP000249467">
    <property type="component" value="Unassembled WGS sequence"/>
</dbReference>
<evidence type="ECO:0000313" key="2">
    <source>
        <dbReference type="Proteomes" id="UP000249467"/>
    </source>
</evidence>
<accession>A0A2W4WRP3</accession>
<organism evidence="1 2">
    <name type="scientific">Pseudanabaena frigida</name>
    <dbReference type="NCBI Taxonomy" id="945775"/>
    <lineage>
        <taxon>Bacteria</taxon>
        <taxon>Bacillati</taxon>
        <taxon>Cyanobacteriota</taxon>
        <taxon>Cyanophyceae</taxon>
        <taxon>Pseudanabaenales</taxon>
        <taxon>Pseudanabaenaceae</taxon>
        <taxon>Pseudanabaena</taxon>
    </lineage>
</organism>
<evidence type="ECO:0000313" key="1">
    <source>
        <dbReference type="EMBL" id="PZO44509.1"/>
    </source>
</evidence>
<comment type="caution">
    <text evidence="1">The sequence shown here is derived from an EMBL/GenBank/DDBJ whole genome shotgun (WGS) entry which is preliminary data.</text>
</comment>